<evidence type="ECO:0000256" key="1">
    <source>
        <dbReference type="ARBA" id="ARBA00022741"/>
    </source>
</evidence>
<comment type="caution">
    <text evidence="7">The sequence shown here is derived from an EMBL/GenBank/DDBJ whole genome shotgun (WGS) entry which is preliminary data.</text>
</comment>
<protein>
    <submittedName>
        <fullName evidence="7">ATP-dependent RNA helicase DDX51</fullName>
    </submittedName>
</protein>
<feature type="domain" description="Helicase C-terminal" evidence="6">
    <location>
        <begin position="1"/>
        <end position="144"/>
    </location>
</feature>
<keyword evidence="4" id="KW-0067">ATP-binding</keyword>
<evidence type="ECO:0000256" key="3">
    <source>
        <dbReference type="ARBA" id="ARBA00022806"/>
    </source>
</evidence>
<evidence type="ECO:0000256" key="4">
    <source>
        <dbReference type="ARBA" id="ARBA00022840"/>
    </source>
</evidence>
<dbReference type="InterPro" id="IPR050079">
    <property type="entry name" value="DEAD_box_RNA_helicase"/>
</dbReference>
<keyword evidence="1" id="KW-0547">Nucleotide-binding</keyword>
<dbReference type="PANTHER" id="PTHR47959">
    <property type="entry name" value="ATP-DEPENDENT RNA HELICASE RHLE-RELATED"/>
    <property type="match status" value="1"/>
</dbReference>
<dbReference type="GO" id="GO:0005829">
    <property type="term" value="C:cytosol"/>
    <property type="evidence" value="ECO:0007669"/>
    <property type="project" value="TreeGrafter"/>
</dbReference>
<dbReference type="GO" id="GO:0003724">
    <property type="term" value="F:RNA helicase activity"/>
    <property type="evidence" value="ECO:0007669"/>
    <property type="project" value="TreeGrafter"/>
</dbReference>
<proteinExistence type="predicted"/>
<dbReference type="OrthoDB" id="9947543at2759"/>
<gene>
    <name evidence="7" type="ORF">Baya_7605</name>
</gene>
<dbReference type="SMART" id="SM00490">
    <property type="entry name" value="HELICc"/>
    <property type="match status" value="1"/>
</dbReference>
<organism evidence="7 8">
    <name type="scientific">Bagarius yarrelli</name>
    <name type="common">Goonch</name>
    <name type="synonym">Bagrus yarrelli</name>
    <dbReference type="NCBI Taxonomy" id="175774"/>
    <lineage>
        <taxon>Eukaryota</taxon>
        <taxon>Metazoa</taxon>
        <taxon>Chordata</taxon>
        <taxon>Craniata</taxon>
        <taxon>Vertebrata</taxon>
        <taxon>Euteleostomi</taxon>
        <taxon>Actinopterygii</taxon>
        <taxon>Neopterygii</taxon>
        <taxon>Teleostei</taxon>
        <taxon>Ostariophysi</taxon>
        <taxon>Siluriformes</taxon>
        <taxon>Sisoridae</taxon>
        <taxon>Sisorinae</taxon>
        <taxon>Bagarius</taxon>
    </lineage>
</organism>
<dbReference type="EMBL" id="VCAZ01000039">
    <property type="protein sequence ID" value="TSL97350.1"/>
    <property type="molecule type" value="Genomic_DNA"/>
</dbReference>
<evidence type="ECO:0000256" key="5">
    <source>
        <dbReference type="SAM" id="Coils"/>
    </source>
</evidence>
<keyword evidence="3 7" id="KW-0347">Helicase</keyword>
<keyword evidence="2" id="KW-0378">Hydrolase</keyword>
<dbReference type="CDD" id="cd18787">
    <property type="entry name" value="SF2_C_DEAD"/>
    <property type="match status" value="1"/>
</dbReference>
<keyword evidence="8" id="KW-1185">Reference proteome</keyword>
<evidence type="ECO:0000259" key="6">
    <source>
        <dbReference type="PROSITE" id="PS51194"/>
    </source>
</evidence>
<dbReference type="AlphaFoldDB" id="A0A556U295"/>
<feature type="coiled-coil region" evidence="5">
    <location>
        <begin position="320"/>
        <end position="347"/>
    </location>
</feature>
<sequence>MKLYGGVEVAEFSSRLSPGERIKTLKSFEKGKIQLLISTDAAARGIDIKGVKCVINYDAPQYIRTYIHRHVYCFTAHSALILSLRVGAKIWCLVFRVGRTARAGKAGVAFTFILGVQEEKFIKMVRDAGSPSLQKQTVKPESLRGMESRYEDVLNELGRVIKWRLLCFFSAAVTALPVPCSRTRGMMGALVNVRRGGRSPFASRPLLIGRLHRLLSSALTTWVSNYWVSSSRNVELQTRLLELEEAMRRVSAERAREQVGRSEAEEQVRRQTEQLALLEGAHQRRQQSAQTVWNHERESLLLNISTTAKTLQDMKSKHQMKSLREDLSQVQKELKSCKNNMNTLNKKLTYDM</sequence>
<dbReference type="GO" id="GO:0016787">
    <property type="term" value="F:hydrolase activity"/>
    <property type="evidence" value="ECO:0007669"/>
    <property type="project" value="UniProtKB-KW"/>
</dbReference>
<dbReference type="PANTHER" id="PTHR47959:SF1">
    <property type="entry name" value="ATP-DEPENDENT RNA HELICASE DBPA"/>
    <property type="match status" value="1"/>
</dbReference>
<evidence type="ECO:0000256" key="2">
    <source>
        <dbReference type="ARBA" id="ARBA00022801"/>
    </source>
</evidence>
<name>A0A556U295_BAGYA</name>
<reference evidence="7 8" key="1">
    <citation type="journal article" date="2019" name="Genome Biol. Evol.">
        <title>Whole-Genome Sequencing of the Giant Devil Catfish, Bagarius yarrelli.</title>
        <authorList>
            <person name="Jiang W."/>
            <person name="Lv Y."/>
            <person name="Cheng L."/>
            <person name="Yang K."/>
            <person name="Chao B."/>
            <person name="Wang X."/>
            <person name="Li Y."/>
            <person name="Pan X."/>
            <person name="You X."/>
            <person name="Zhang Y."/>
            <person name="Yang J."/>
            <person name="Li J."/>
            <person name="Zhang X."/>
            <person name="Liu S."/>
            <person name="Sun C."/>
            <person name="Yang J."/>
            <person name="Shi Q."/>
        </authorList>
    </citation>
    <scope>NUCLEOTIDE SEQUENCE [LARGE SCALE GENOMIC DNA]</scope>
    <source>
        <strain evidence="7">JWS20170419001</strain>
        <tissue evidence="7">Muscle</tissue>
    </source>
</reference>
<dbReference type="InterPro" id="IPR001650">
    <property type="entry name" value="Helicase_C-like"/>
</dbReference>
<dbReference type="PROSITE" id="PS51194">
    <property type="entry name" value="HELICASE_CTER"/>
    <property type="match status" value="1"/>
</dbReference>
<dbReference type="GO" id="GO:0005524">
    <property type="term" value="F:ATP binding"/>
    <property type="evidence" value="ECO:0007669"/>
    <property type="project" value="UniProtKB-KW"/>
</dbReference>
<evidence type="ECO:0000313" key="8">
    <source>
        <dbReference type="Proteomes" id="UP000319801"/>
    </source>
</evidence>
<accession>A0A556U295</accession>
<feature type="coiled-coil region" evidence="5">
    <location>
        <begin position="233"/>
        <end position="281"/>
    </location>
</feature>
<dbReference type="Proteomes" id="UP000319801">
    <property type="component" value="Unassembled WGS sequence"/>
</dbReference>
<keyword evidence="5" id="KW-0175">Coiled coil</keyword>
<evidence type="ECO:0000313" key="7">
    <source>
        <dbReference type="EMBL" id="TSL97350.1"/>
    </source>
</evidence>
<dbReference type="Pfam" id="PF00271">
    <property type="entry name" value="Helicase_C"/>
    <property type="match status" value="1"/>
</dbReference>
<dbReference type="Gene3D" id="3.40.50.300">
    <property type="entry name" value="P-loop containing nucleotide triphosphate hydrolases"/>
    <property type="match status" value="1"/>
</dbReference>
<dbReference type="InterPro" id="IPR027417">
    <property type="entry name" value="P-loop_NTPase"/>
</dbReference>
<dbReference type="SUPFAM" id="SSF52540">
    <property type="entry name" value="P-loop containing nucleoside triphosphate hydrolases"/>
    <property type="match status" value="1"/>
</dbReference>